<dbReference type="GeneID" id="115586872"/>
<dbReference type="InterPro" id="IPR011989">
    <property type="entry name" value="ARM-like"/>
</dbReference>
<dbReference type="PANTHER" id="PTHR15829">
    <property type="entry name" value="PROTEIN KINASE PKN/PRK1, EFFECTOR"/>
    <property type="match status" value="1"/>
</dbReference>
<reference evidence="4" key="3">
    <citation type="submission" date="2025-09" db="UniProtKB">
        <authorList>
            <consortium name="Ensembl"/>
        </authorList>
    </citation>
    <scope>IDENTIFICATION</scope>
</reference>
<accession>A0A671XUK0</accession>
<dbReference type="InterPro" id="IPR016024">
    <property type="entry name" value="ARM-type_fold"/>
</dbReference>
<dbReference type="Pfam" id="PF15903">
    <property type="entry name" value="PL48"/>
    <property type="match status" value="1"/>
</dbReference>
<protein>
    <submittedName>
        <fullName evidence="4">RHO family interacting cell polarization regulator 1</fullName>
    </submittedName>
</protein>
<reference evidence="4" key="2">
    <citation type="submission" date="2025-08" db="UniProtKB">
        <authorList>
            <consortium name="Ensembl"/>
        </authorList>
    </citation>
    <scope>IDENTIFICATION</scope>
</reference>
<feature type="compositionally biased region" description="Basic and acidic residues" evidence="2">
    <location>
        <begin position="737"/>
        <end position="753"/>
    </location>
</feature>
<dbReference type="Gene3D" id="1.25.10.10">
    <property type="entry name" value="Leucine-rich Repeat Variant"/>
    <property type="match status" value="1"/>
</dbReference>
<evidence type="ECO:0000313" key="4">
    <source>
        <dbReference type="Ensembl" id="ENSSAUP00010052531.1"/>
    </source>
</evidence>
<feature type="compositionally biased region" description="Low complexity" evidence="2">
    <location>
        <begin position="389"/>
        <end position="400"/>
    </location>
</feature>
<feature type="compositionally biased region" description="Basic and acidic residues" evidence="2">
    <location>
        <begin position="465"/>
        <end position="474"/>
    </location>
</feature>
<evidence type="ECO:0000256" key="1">
    <source>
        <dbReference type="ARBA" id="ARBA00005744"/>
    </source>
</evidence>
<feature type="compositionally biased region" description="Low complexity" evidence="2">
    <location>
        <begin position="503"/>
        <end position="520"/>
    </location>
</feature>
<reference evidence="4" key="1">
    <citation type="submission" date="2021-04" db="EMBL/GenBank/DDBJ databases">
        <authorList>
            <consortium name="Wellcome Sanger Institute Data Sharing"/>
        </authorList>
    </citation>
    <scope>NUCLEOTIDE SEQUENCE [LARGE SCALE GENOMIC DNA]</scope>
</reference>
<feature type="compositionally biased region" description="Polar residues" evidence="2">
    <location>
        <begin position="490"/>
        <end position="502"/>
    </location>
</feature>
<dbReference type="SUPFAM" id="SSF48371">
    <property type="entry name" value="ARM repeat"/>
    <property type="match status" value="1"/>
</dbReference>
<evidence type="ECO:0000313" key="5">
    <source>
        <dbReference type="Proteomes" id="UP000472265"/>
    </source>
</evidence>
<dbReference type="Proteomes" id="UP000472265">
    <property type="component" value="Chromosome 8"/>
</dbReference>
<dbReference type="InParanoid" id="A0A671XUK0"/>
<feature type="region of interest" description="Disordered" evidence="2">
    <location>
        <begin position="729"/>
        <end position="763"/>
    </location>
</feature>
<dbReference type="InterPro" id="IPR026136">
    <property type="entry name" value="RIPOR3"/>
</dbReference>
<dbReference type="GeneTree" id="ENSGT00940000153717"/>
<feature type="region of interest" description="Disordered" evidence="2">
    <location>
        <begin position="53"/>
        <end position="83"/>
    </location>
</feature>
<feature type="region of interest" description="Disordered" evidence="2">
    <location>
        <begin position="437"/>
        <end position="521"/>
    </location>
</feature>
<name>A0A671XUK0_SPAAU</name>
<dbReference type="AlphaFoldDB" id="A0A671XUK0"/>
<evidence type="ECO:0000259" key="3">
    <source>
        <dbReference type="Pfam" id="PF15903"/>
    </source>
</evidence>
<dbReference type="Ensembl" id="ENSSAUT00010055231.1">
    <property type="protein sequence ID" value="ENSSAUP00010052531.1"/>
    <property type="gene ID" value="ENSSAUG00010021781.1"/>
</dbReference>
<feature type="region of interest" description="Disordered" evidence="2">
    <location>
        <begin position="383"/>
        <end position="408"/>
    </location>
</feature>
<dbReference type="InterPro" id="IPR031780">
    <property type="entry name" value="FAM65_N"/>
</dbReference>
<dbReference type="CTD" id="79567"/>
<dbReference type="RefSeq" id="XP_030282156.1">
    <property type="nucleotide sequence ID" value="XM_030426296.1"/>
</dbReference>
<feature type="region of interest" description="Disordered" evidence="2">
    <location>
        <begin position="552"/>
        <end position="617"/>
    </location>
</feature>
<gene>
    <name evidence="4" type="primary">ripor1</name>
</gene>
<dbReference type="PANTHER" id="PTHR15829:SF1">
    <property type="entry name" value="RHO FAMILY-INTERACTING CELL POLARIZATION REGULATOR 1"/>
    <property type="match status" value="1"/>
</dbReference>
<keyword evidence="5" id="KW-1185">Reference proteome</keyword>
<sequence>MYSGYGGRPSRTLSTMSLAARPVRRLTSGSITRSQSFTGVNTNDKSYRSLSVFSTPGLSRKPSRASRMFTMSTKSNPPPKVPQPERLDQVYEALKKGLQSYLQVNQMDLDSLSRQMKESKRNSRLGFLYELDKQVKVTERYIRRLEFHLSKIEELYEAYCLQRRLRDGANKMVKAYTASPGSKEARESLAEANKGYKEYTENMCVLESELENQLGEFHIKMKGLAGFARLCAGDQYEIFMRYGRQRWKLRGRIEINAKQMWDSEDMVFVPLISEFLSVKVTELKSLANHAVVGSVSCETKDLFAALPQTVAVDINDLGTIKLSLEVTWNPFDKDDQGSVASTVNKAPTVSKRFSTIFNQSPPDTPSLREQAFYNMLRRHEELENGTAWSNSSESSDDSSSPQLSAGGLRNSTHHTAVVIPALQPAVTGSSLPQPDISFCLRDSSSSSPNSSHKVTEVPNTSQRQAESDREEDKGTVTVLTKSDSAEEDAGSQTSTVDRVVTNSQSSRSYSRSLSHISESSADGVVLTDRSAGESGEVMSLASGLSINDIEMEMPSRTPEPPSSAVTDTDLSPRRLADVEEADKVTDQHRNGKKQDTWSPVLTSTSHRSEGVDPNSPLHLNTLNTLPESGDVMYVACRVSVEEDLSGPGADCLSREDDGVVDNWLEDALGAVVSSLDDYRGQFPELQLLEQELKLLQVTLKGDKHSRSPSMVSLTVETALGSFDFLNTSDWEEEEEEKGDKRSRNGRSLQDRGWDSPSSTTSPLTTGCTTLDCTLLVHLKNCSTQLLRLGTFGPLRCGEMYAMDRLLREARVLQLIRRITKENPRRPRQPAEVIPQLGLCLGAVSLWQQCVGQGSVYSVHADDLLVTLSTVYSSILPERVVQMADAVFLCLAERMLDQRLPRRGSNRDRLRVTIFQLWTYLEANGISDMETHVTELAEEVWLVQSLASCDQDVIVHALRRPAECSLRREGLHTVVKLLKDPRGKVSASASSALRSLAAQPRQREQALVSCLELLEDENVDTRVCGCKALACLKAKESIEQLVYLCRTDKEEVRDAAKQALLVLGEEGKMAHRHVETSQDSIPRLFAPGSMASTAF</sequence>
<feature type="domain" description="FAM65 N-terminal" evidence="3">
    <location>
        <begin position="31"/>
        <end position="378"/>
    </location>
</feature>
<evidence type="ECO:0000256" key="2">
    <source>
        <dbReference type="SAM" id="MobiDB-lite"/>
    </source>
</evidence>
<proteinExistence type="inferred from homology"/>
<comment type="similarity">
    <text evidence="1">Belongs to the RIPOR family.</text>
</comment>
<organism evidence="4 5">
    <name type="scientific">Sparus aurata</name>
    <name type="common">Gilthead sea bream</name>
    <dbReference type="NCBI Taxonomy" id="8175"/>
    <lineage>
        <taxon>Eukaryota</taxon>
        <taxon>Metazoa</taxon>
        <taxon>Chordata</taxon>
        <taxon>Craniata</taxon>
        <taxon>Vertebrata</taxon>
        <taxon>Euteleostomi</taxon>
        <taxon>Actinopterygii</taxon>
        <taxon>Neopterygii</taxon>
        <taxon>Teleostei</taxon>
        <taxon>Neoteleostei</taxon>
        <taxon>Acanthomorphata</taxon>
        <taxon>Eupercaria</taxon>
        <taxon>Spariformes</taxon>
        <taxon>Sparidae</taxon>
        <taxon>Sparus</taxon>
    </lineage>
</organism>
<feature type="compositionally biased region" description="Basic and acidic residues" evidence="2">
    <location>
        <begin position="570"/>
        <end position="595"/>
    </location>
</feature>
<feature type="compositionally biased region" description="Polar residues" evidence="2">
    <location>
        <begin position="596"/>
        <end position="605"/>
    </location>
</feature>
<dbReference type="OMA" id="LPCIFGP"/>